<dbReference type="PANTHER" id="PTHR48111:SF1">
    <property type="entry name" value="TWO-COMPONENT RESPONSE REGULATOR ORR33"/>
    <property type="match status" value="1"/>
</dbReference>
<evidence type="ECO:0000256" key="5">
    <source>
        <dbReference type="ARBA" id="ARBA00023163"/>
    </source>
</evidence>
<dbReference type="Gene3D" id="3.40.50.2300">
    <property type="match status" value="1"/>
</dbReference>
<dbReference type="InterPro" id="IPR039420">
    <property type="entry name" value="WalR-like"/>
</dbReference>
<evidence type="ECO:0000259" key="7">
    <source>
        <dbReference type="PROSITE" id="PS50110"/>
    </source>
</evidence>
<dbReference type="GO" id="GO:0032993">
    <property type="term" value="C:protein-DNA complex"/>
    <property type="evidence" value="ECO:0007669"/>
    <property type="project" value="TreeGrafter"/>
</dbReference>
<keyword evidence="4" id="KW-0238">DNA-binding</keyword>
<keyword evidence="9" id="KW-1185">Reference proteome</keyword>
<reference evidence="9" key="1">
    <citation type="journal article" date="2020" name="Appl. Environ. Microbiol.">
        <title>Diazotrophic Anaeromyxobacter Isolates from Soils.</title>
        <authorList>
            <person name="Masuda Y."/>
            <person name="Yamanaka H."/>
            <person name="Xu Z.X."/>
            <person name="Shiratori Y."/>
            <person name="Aono T."/>
            <person name="Amachi S."/>
            <person name="Senoo K."/>
            <person name="Itoh H."/>
        </authorList>
    </citation>
    <scope>NUCLEOTIDE SEQUENCE [LARGE SCALE GENOMIC DNA]</scope>
    <source>
        <strain evidence="9">R267</strain>
    </source>
</reference>
<dbReference type="InterPro" id="IPR011006">
    <property type="entry name" value="CheY-like_superfamily"/>
</dbReference>
<dbReference type="AlphaFoldDB" id="A0A7I9VQN2"/>
<name>A0A7I9VQN2_9BACT</name>
<dbReference type="Pfam" id="PF00072">
    <property type="entry name" value="Response_reg"/>
    <property type="match status" value="1"/>
</dbReference>
<organism evidence="8 9">
    <name type="scientific">Anaeromyxobacter diazotrophicus</name>
    <dbReference type="NCBI Taxonomy" id="2590199"/>
    <lineage>
        <taxon>Bacteria</taxon>
        <taxon>Pseudomonadati</taxon>
        <taxon>Myxococcota</taxon>
        <taxon>Myxococcia</taxon>
        <taxon>Myxococcales</taxon>
        <taxon>Cystobacterineae</taxon>
        <taxon>Anaeromyxobacteraceae</taxon>
        <taxon>Anaeromyxobacter</taxon>
    </lineage>
</organism>
<dbReference type="RefSeq" id="WP_176067573.1">
    <property type="nucleotide sequence ID" value="NZ_BJTG01000009.1"/>
</dbReference>
<keyword evidence="1 6" id="KW-0597">Phosphoprotein</keyword>
<dbReference type="EMBL" id="BJTG01000009">
    <property type="protein sequence ID" value="GEJ58726.1"/>
    <property type="molecule type" value="Genomic_DNA"/>
</dbReference>
<gene>
    <name evidence="8" type="ORF">AMYX_34670</name>
</gene>
<evidence type="ECO:0000256" key="6">
    <source>
        <dbReference type="PROSITE-ProRule" id="PRU00169"/>
    </source>
</evidence>
<evidence type="ECO:0000313" key="9">
    <source>
        <dbReference type="Proteomes" id="UP000503640"/>
    </source>
</evidence>
<sequence length="139" mass="15564">MNDDDRPRKPKVIIVDDDRDTREMLTLALELEGFDVGQAANGLRLISAMHVDRPDVILLDVMMSWIDGFELCRAIKKNETFHDIPVIFVSARKSVEDERAGIEAGAIDYFSKPLDMDRLVGRIREILAGRGAVQLTAPA</sequence>
<dbReference type="PANTHER" id="PTHR48111">
    <property type="entry name" value="REGULATOR OF RPOS"/>
    <property type="match status" value="1"/>
</dbReference>
<dbReference type="Proteomes" id="UP000503640">
    <property type="component" value="Unassembled WGS sequence"/>
</dbReference>
<feature type="domain" description="Response regulatory" evidence="7">
    <location>
        <begin position="11"/>
        <end position="127"/>
    </location>
</feature>
<dbReference type="PROSITE" id="PS50110">
    <property type="entry name" value="RESPONSE_REGULATORY"/>
    <property type="match status" value="1"/>
</dbReference>
<dbReference type="SUPFAM" id="SSF52172">
    <property type="entry name" value="CheY-like"/>
    <property type="match status" value="1"/>
</dbReference>
<feature type="modified residue" description="4-aspartylphosphate" evidence="6">
    <location>
        <position position="60"/>
    </location>
</feature>
<dbReference type="GO" id="GO:0006355">
    <property type="term" value="P:regulation of DNA-templated transcription"/>
    <property type="evidence" value="ECO:0007669"/>
    <property type="project" value="TreeGrafter"/>
</dbReference>
<dbReference type="GO" id="GO:0000156">
    <property type="term" value="F:phosphorelay response regulator activity"/>
    <property type="evidence" value="ECO:0007669"/>
    <property type="project" value="TreeGrafter"/>
</dbReference>
<keyword evidence="5" id="KW-0804">Transcription</keyword>
<dbReference type="SMART" id="SM00448">
    <property type="entry name" value="REC"/>
    <property type="match status" value="1"/>
</dbReference>
<evidence type="ECO:0000313" key="8">
    <source>
        <dbReference type="EMBL" id="GEJ58726.1"/>
    </source>
</evidence>
<keyword evidence="2" id="KW-0902">Two-component regulatory system</keyword>
<dbReference type="GO" id="GO:0000976">
    <property type="term" value="F:transcription cis-regulatory region binding"/>
    <property type="evidence" value="ECO:0007669"/>
    <property type="project" value="TreeGrafter"/>
</dbReference>
<accession>A0A7I9VQN2</accession>
<comment type="caution">
    <text evidence="8">The sequence shown here is derived from an EMBL/GenBank/DDBJ whole genome shotgun (WGS) entry which is preliminary data.</text>
</comment>
<evidence type="ECO:0000256" key="4">
    <source>
        <dbReference type="ARBA" id="ARBA00023125"/>
    </source>
</evidence>
<evidence type="ECO:0000256" key="1">
    <source>
        <dbReference type="ARBA" id="ARBA00022553"/>
    </source>
</evidence>
<evidence type="ECO:0000256" key="3">
    <source>
        <dbReference type="ARBA" id="ARBA00023015"/>
    </source>
</evidence>
<dbReference type="InterPro" id="IPR001789">
    <property type="entry name" value="Sig_transdc_resp-reg_receiver"/>
</dbReference>
<proteinExistence type="predicted"/>
<dbReference type="GO" id="GO:0005829">
    <property type="term" value="C:cytosol"/>
    <property type="evidence" value="ECO:0007669"/>
    <property type="project" value="TreeGrafter"/>
</dbReference>
<evidence type="ECO:0000256" key="2">
    <source>
        <dbReference type="ARBA" id="ARBA00023012"/>
    </source>
</evidence>
<keyword evidence="3" id="KW-0805">Transcription regulation</keyword>
<protein>
    <recommendedName>
        <fullName evidence="7">Response regulatory domain-containing protein</fullName>
    </recommendedName>
</protein>